<evidence type="ECO:0000313" key="2">
    <source>
        <dbReference type="EMBL" id="MBS2548413.1"/>
    </source>
</evidence>
<feature type="region of interest" description="Disordered" evidence="1">
    <location>
        <begin position="1"/>
        <end position="34"/>
    </location>
</feature>
<protein>
    <recommendedName>
        <fullName evidence="4">GNAT family N-acetyltransferase</fullName>
    </recommendedName>
</protein>
<dbReference type="InterPro" id="IPR038764">
    <property type="entry name" value="GNAT_N_AcTrfase_prd"/>
</dbReference>
<evidence type="ECO:0008006" key="4">
    <source>
        <dbReference type="Google" id="ProtNLM"/>
    </source>
</evidence>
<reference evidence="2 3" key="1">
    <citation type="submission" date="2020-02" db="EMBL/GenBank/DDBJ databases">
        <title>Acidophilic actinobacteria isolated from forest soil.</title>
        <authorList>
            <person name="Golinska P."/>
        </authorList>
    </citation>
    <scope>NUCLEOTIDE SEQUENCE [LARGE SCALE GENOMIC DNA]</scope>
    <source>
        <strain evidence="2 3">NL8</strain>
    </source>
</reference>
<feature type="compositionally biased region" description="Polar residues" evidence="1">
    <location>
        <begin position="1"/>
        <end position="10"/>
    </location>
</feature>
<dbReference type="PANTHER" id="PTHR41700:SF1">
    <property type="entry name" value="N-ACETYLTRANSFERASE DOMAIN-CONTAINING PROTEIN"/>
    <property type="match status" value="1"/>
</dbReference>
<accession>A0ABS5KQT7</accession>
<evidence type="ECO:0000256" key="1">
    <source>
        <dbReference type="SAM" id="MobiDB-lite"/>
    </source>
</evidence>
<proteinExistence type="predicted"/>
<dbReference type="InterPro" id="IPR016181">
    <property type="entry name" value="Acyl_CoA_acyltransferase"/>
</dbReference>
<organism evidence="2 3">
    <name type="scientific">Catenulispora pinistramenti</name>
    <dbReference type="NCBI Taxonomy" id="2705254"/>
    <lineage>
        <taxon>Bacteria</taxon>
        <taxon>Bacillati</taxon>
        <taxon>Actinomycetota</taxon>
        <taxon>Actinomycetes</taxon>
        <taxon>Catenulisporales</taxon>
        <taxon>Catenulisporaceae</taxon>
        <taxon>Catenulispora</taxon>
    </lineage>
</organism>
<comment type="caution">
    <text evidence="2">The sequence shown here is derived from an EMBL/GenBank/DDBJ whole genome shotgun (WGS) entry which is preliminary data.</text>
</comment>
<sequence length="311" mass="32429">MSGRTESSADAATGGAIVASPRPRHESGPAEPQLRARAEAVAAAAARAAGVTFAELHTMSEMTQAASLIDRVWRPDNGAAMIPVAFLKVLSGCGGYVVGGFHGGRMVGVCVGLLSELGLHSHIAAVEDPLRGAGLGRAIKLDQRAWALRRGIGTVTWTYDPLISRNAYFNLAKLGAVAAEYLTDYYGAMNDGVNAAGPSDRILVRWDLAGTHVGRTLESGTAVPALDGAVVALGPGPDGRPVLGPRGARRLLIGIPADAEALRVSDPGLAAQWRTALRDVLSSLMANGGRVTGFTRDGFYLVEHPEQKDHV</sequence>
<feature type="compositionally biased region" description="Basic and acidic residues" evidence="1">
    <location>
        <begin position="23"/>
        <end position="34"/>
    </location>
</feature>
<name>A0ABS5KQT7_9ACTN</name>
<dbReference type="PANTHER" id="PTHR41700">
    <property type="entry name" value="GCN5-RELATED N-ACETYLTRANSFERASE"/>
    <property type="match status" value="1"/>
</dbReference>
<keyword evidence="3" id="KW-1185">Reference proteome</keyword>
<dbReference type="Proteomes" id="UP000730482">
    <property type="component" value="Unassembled WGS sequence"/>
</dbReference>
<dbReference type="EMBL" id="JAAFYZ010000048">
    <property type="protein sequence ID" value="MBS2548413.1"/>
    <property type="molecule type" value="Genomic_DNA"/>
</dbReference>
<evidence type="ECO:0000313" key="3">
    <source>
        <dbReference type="Proteomes" id="UP000730482"/>
    </source>
</evidence>
<dbReference type="RefSeq" id="WP_212010000.1">
    <property type="nucleotide sequence ID" value="NZ_JAAFYZ010000048.1"/>
</dbReference>
<dbReference type="SUPFAM" id="SSF55729">
    <property type="entry name" value="Acyl-CoA N-acyltransferases (Nat)"/>
    <property type="match status" value="1"/>
</dbReference>
<gene>
    <name evidence="2" type="ORF">KGQ19_16220</name>
</gene>